<dbReference type="InterPro" id="IPR018683">
    <property type="entry name" value="DUF2169"/>
</dbReference>
<name>A0A2L0EL73_SORCE</name>
<gene>
    <name evidence="3" type="ORF">SOCE26_014490</name>
</gene>
<dbReference type="EMBL" id="CP012673">
    <property type="protein sequence ID" value="AUX40053.1"/>
    <property type="molecule type" value="Genomic_DNA"/>
</dbReference>
<dbReference type="RefSeq" id="WP_104977922.1">
    <property type="nucleotide sequence ID" value="NZ_CP012673.1"/>
</dbReference>
<evidence type="ECO:0000259" key="2">
    <source>
        <dbReference type="Pfam" id="PF09937"/>
    </source>
</evidence>
<dbReference type="Pfam" id="PF09937">
    <property type="entry name" value="DUF2169"/>
    <property type="match status" value="1"/>
</dbReference>
<feature type="region of interest" description="Disordered" evidence="1">
    <location>
        <begin position="154"/>
        <end position="173"/>
    </location>
</feature>
<sequence length="388" mass="42826">MSGEQAPLRTTQTVRCTKSHDGALWMVCVAKRTYSFAGGRVTLADEQAPIVVDPDIETDQHDRYRTLRDDMDLFPPKPATDVVVTGRAHAPGKVRELMVGVAVGRSARVLRVLGERRVEVTLEGQVRFPDPAPFESVPLSWDLAYGGYDAYAHDELDPPERRGGRRVEPSPREEGVFAYPRNKVGRGYFLDVDRDRADGELLPQIEDPGDPLTAKRFFVQAPKAWLDAPASGGLGWVAHTWYPRIMRGLGAFLEHDPPAKPIREMAFADGEDLRGPFRKNEVLPRFVQGAAPGLAIERLRGDELVILKYLVQGQPEVQLALPGEAPGLSVRPPGSPKIFTPEAALQTVRIDAEKRTVSLTWCGAVRLVAPLAEEQLAETPLGVRWGRV</sequence>
<reference evidence="3 4" key="1">
    <citation type="submission" date="2015-09" db="EMBL/GenBank/DDBJ databases">
        <title>Sorangium comparison.</title>
        <authorList>
            <person name="Zaburannyi N."/>
            <person name="Bunk B."/>
            <person name="Overmann J."/>
            <person name="Mueller R."/>
        </authorList>
    </citation>
    <scope>NUCLEOTIDE SEQUENCE [LARGE SCALE GENOMIC DNA]</scope>
    <source>
        <strain evidence="3 4">So ce26</strain>
    </source>
</reference>
<evidence type="ECO:0000313" key="3">
    <source>
        <dbReference type="EMBL" id="AUX40053.1"/>
    </source>
</evidence>
<accession>A0A2L0EL73</accession>
<evidence type="ECO:0000313" key="4">
    <source>
        <dbReference type="Proteomes" id="UP000238348"/>
    </source>
</evidence>
<evidence type="ECO:0000256" key="1">
    <source>
        <dbReference type="SAM" id="MobiDB-lite"/>
    </source>
</evidence>
<protein>
    <recommendedName>
        <fullName evidence="2">DUF2169 domain-containing protein</fullName>
    </recommendedName>
</protein>
<dbReference type="AlphaFoldDB" id="A0A2L0EL73"/>
<proteinExistence type="predicted"/>
<dbReference type="Proteomes" id="UP000238348">
    <property type="component" value="Chromosome"/>
</dbReference>
<dbReference type="OrthoDB" id="233093at2"/>
<organism evidence="3 4">
    <name type="scientific">Sorangium cellulosum</name>
    <name type="common">Polyangium cellulosum</name>
    <dbReference type="NCBI Taxonomy" id="56"/>
    <lineage>
        <taxon>Bacteria</taxon>
        <taxon>Pseudomonadati</taxon>
        <taxon>Myxococcota</taxon>
        <taxon>Polyangia</taxon>
        <taxon>Polyangiales</taxon>
        <taxon>Polyangiaceae</taxon>
        <taxon>Sorangium</taxon>
    </lineage>
</organism>
<feature type="domain" description="DUF2169" evidence="2">
    <location>
        <begin position="22"/>
        <end position="361"/>
    </location>
</feature>